<dbReference type="Pfam" id="PF00440">
    <property type="entry name" value="TetR_N"/>
    <property type="match status" value="1"/>
</dbReference>
<feature type="DNA-binding region" description="H-T-H motif" evidence="4">
    <location>
        <begin position="66"/>
        <end position="85"/>
    </location>
</feature>
<gene>
    <name evidence="6" type="ORF">D5H75_36825</name>
</gene>
<evidence type="ECO:0000256" key="3">
    <source>
        <dbReference type="ARBA" id="ARBA00023163"/>
    </source>
</evidence>
<dbReference type="Pfam" id="PF13305">
    <property type="entry name" value="TetR_C_33"/>
    <property type="match status" value="1"/>
</dbReference>
<dbReference type="AlphaFoldDB" id="A0A3A4A0Y0"/>
<feature type="domain" description="HTH tetR-type" evidence="5">
    <location>
        <begin position="43"/>
        <end position="103"/>
    </location>
</feature>
<name>A0A3A4A0Y0_9ACTN</name>
<accession>A0A3A4A0Y0</accession>
<dbReference type="PROSITE" id="PS50977">
    <property type="entry name" value="HTH_TETR_2"/>
    <property type="match status" value="1"/>
</dbReference>
<protein>
    <submittedName>
        <fullName evidence="6">TetR/AcrR family transcriptional regulator</fullName>
    </submittedName>
</protein>
<dbReference type="GO" id="GO:0003700">
    <property type="term" value="F:DNA-binding transcription factor activity"/>
    <property type="evidence" value="ECO:0007669"/>
    <property type="project" value="TreeGrafter"/>
</dbReference>
<dbReference type="InterPro" id="IPR050109">
    <property type="entry name" value="HTH-type_TetR-like_transc_reg"/>
</dbReference>
<evidence type="ECO:0000313" key="6">
    <source>
        <dbReference type="EMBL" id="RJL21704.1"/>
    </source>
</evidence>
<dbReference type="InterPro" id="IPR001647">
    <property type="entry name" value="HTH_TetR"/>
</dbReference>
<evidence type="ECO:0000256" key="4">
    <source>
        <dbReference type="PROSITE-ProRule" id="PRU00335"/>
    </source>
</evidence>
<dbReference type="Proteomes" id="UP000265768">
    <property type="component" value="Unassembled WGS sequence"/>
</dbReference>
<dbReference type="InterPro" id="IPR025996">
    <property type="entry name" value="MT1864/Rv1816-like_C"/>
</dbReference>
<proteinExistence type="predicted"/>
<dbReference type="SUPFAM" id="SSF46689">
    <property type="entry name" value="Homeodomain-like"/>
    <property type="match status" value="1"/>
</dbReference>
<dbReference type="InterPro" id="IPR036271">
    <property type="entry name" value="Tet_transcr_reg_TetR-rel_C_sf"/>
</dbReference>
<sequence>MLRPYLLISISYTANRTDNGRGLVMVSLTSPAEQAGETRHEHRPPRHRLLRVAIGLLAGEGPQALSVRRVAAEAGCPTSVVYTTFGSREGLAEALYLEGFDGLRRRMEAVPAHPDPCAHLLELGRAYREYAIAEPLYYSIMFEKVIPGFAPSERARAVAGTSLHIIERAVARCVATGGTRPADPTRIAEALWAAAHGAISLELSGHLTGPATHDTVTTAVAHHYLDPPPAHPE</sequence>
<keyword evidence="1" id="KW-0805">Transcription regulation</keyword>
<evidence type="ECO:0000259" key="5">
    <source>
        <dbReference type="PROSITE" id="PS50977"/>
    </source>
</evidence>
<evidence type="ECO:0000256" key="2">
    <source>
        <dbReference type="ARBA" id="ARBA00023125"/>
    </source>
</evidence>
<dbReference type="PANTHER" id="PTHR30055:SF209">
    <property type="entry name" value="POSSIBLE TRANSCRIPTIONAL REGULATORY PROTEIN (PROBABLY TETR-FAMILY)"/>
    <property type="match status" value="1"/>
</dbReference>
<keyword evidence="3" id="KW-0804">Transcription</keyword>
<keyword evidence="2 4" id="KW-0238">DNA-binding</keyword>
<keyword evidence="7" id="KW-1185">Reference proteome</keyword>
<dbReference type="Gene3D" id="1.10.357.10">
    <property type="entry name" value="Tetracycline Repressor, domain 2"/>
    <property type="match status" value="1"/>
</dbReference>
<organism evidence="6 7">
    <name type="scientific">Bailinhaonella thermotolerans</name>
    <dbReference type="NCBI Taxonomy" id="1070861"/>
    <lineage>
        <taxon>Bacteria</taxon>
        <taxon>Bacillati</taxon>
        <taxon>Actinomycetota</taxon>
        <taxon>Actinomycetes</taxon>
        <taxon>Streptosporangiales</taxon>
        <taxon>Streptosporangiaceae</taxon>
        <taxon>Bailinhaonella</taxon>
    </lineage>
</organism>
<dbReference type="InterPro" id="IPR009057">
    <property type="entry name" value="Homeodomain-like_sf"/>
</dbReference>
<dbReference type="SUPFAM" id="SSF48498">
    <property type="entry name" value="Tetracyclin repressor-like, C-terminal domain"/>
    <property type="match status" value="1"/>
</dbReference>
<evidence type="ECO:0000313" key="7">
    <source>
        <dbReference type="Proteomes" id="UP000265768"/>
    </source>
</evidence>
<reference evidence="6 7" key="1">
    <citation type="submission" date="2018-09" db="EMBL/GenBank/DDBJ databases">
        <title>YIM 75507 draft genome.</title>
        <authorList>
            <person name="Tang S."/>
            <person name="Feng Y."/>
        </authorList>
    </citation>
    <scope>NUCLEOTIDE SEQUENCE [LARGE SCALE GENOMIC DNA]</scope>
    <source>
        <strain evidence="6 7">YIM 75507</strain>
    </source>
</reference>
<dbReference type="OrthoDB" id="4709966at2"/>
<dbReference type="PANTHER" id="PTHR30055">
    <property type="entry name" value="HTH-TYPE TRANSCRIPTIONAL REGULATOR RUTR"/>
    <property type="match status" value="1"/>
</dbReference>
<dbReference type="Gene3D" id="1.10.10.60">
    <property type="entry name" value="Homeodomain-like"/>
    <property type="match status" value="1"/>
</dbReference>
<evidence type="ECO:0000256" key="1">
    <source>
        <dbReference type="ARBA" id="ARBA00023015"/>
    </source>
</evidence>
<dbReference type="GO" id="GO:0000976">
    <property type="term" value="F:transcription cis-regulatory region binding"/>
    <property type="evidence" value="ECO:0007669"/>
    <property type="project" value="TreeGrafter"/>
</dbReference>
<comment type="caution">
    <text evidence="6">The sequence shown here is derived from an EMBL/GenBank/DDBJ whole genome shotgun (WGS) entry which is preliminary data.</text>
</comment>
<dbReference type="EMBL" id="QZEY01000024">
    <property type="protein sequence ID" value="RJL21704.1"/>
    <property type="molecule type" value="Genomic_DNA"/>
</dbReference>